<dbReference type="Proteomes" id="UP000199341">
    <property type="component" value="Unassembled WGS sequence"/>
</dbReference>
<dbReference type="InterPro" id="IPR027417">
    <property type="entry name" value="P-loop_NTPase"/>
</dbReference>
<evidence type="ECO:0000259" key="1">
    <source>
        <dbReference type="SMART" id="SM00421"/>
    </source>
</evidence>
<reference evidence="2 3" key="1">
    <citation type="submission" date="2016-10" db="EMBL/GenBank/DDBJ databases">
        <authorList>
            <person name="de Groot N.N."/>
        </authorList>
    </citation>
    <scope>NUCLEOTIDE SEQUENCE [LARGE SCALE GENOMIC DNA]</scope>
    <source>
        <strain evidence="2 3">CGMCC 4.2022</strain>
    </source>
</reference>
<dbReference type="GO" id="GO:0006355">
    <property type="term" value="P:regulation of DNA-templated transcription"/>
    <property type="evidence" value="ECO:0007669"/>
    <property type="project" value="InterPro"/>
</dbReference>
<dbReference type="RefSeq" id="WP_143031749.1">
    <property type="nucleotide sequence ID" value="NZ_FNIE01000012.1"/>
</dbReference>
<dbReference type="CDD" id="cd06170">
    <property type="entry name" value="LuxR_C_like"/>
    <property type="match status" value="1"/>
</dbReference>
<dbReference type="Pfam" id="PF13191">
    <property type="entry name" value="AAA_16"/>
    <property type="match status" value="1"/>
</dbReference>
<dbReference type="GO" id="GO:0003677">
    <property type="term" value="F:DNA binding"/>
    <property type="evidence" value="ECO:0007669"/>
    <property type="project" value="InterPro"/>
</dbReference>
<dbReference type="SMART" id="SM00421">
    <property type="entry name" value="HTH_LUXR"/>
    <property type="match status" value="1"/>
</dbReference>
<dbReference type="STRING" id="310781.SAMN05216259_11277"/>
<dbReference type="EMBL" id="FNIE01000012">
    <property type="protein sequence ID" value="SDO75755.1"/>
    <property type="molecule type" value="Genomic_DNA"/>
</dbReference>
<keyword evidence="3" id="KW-1185">Reference proteome</keyword>
<dbReference type="SUPFAM" id="SSF52540">
    <property type="entry name" value="P-loop containing nucleoside triphosphate hydrolases"/>
    <property type="match status" value="1"/>
</dbReference>
<sequence length="957" mass="100868">MSQHRSTLVGRDDDVGAVADTLRGVGPVRTLAITGAAGAGKSAVLKEAWQIAAGEGVTVRRLAWESAEGEPGVPALVDAVCRVLAGIHDGRLPVRITEIRRAELRTDGRDGDLTVLSTMGRMLADAAHYVPFALVLDDCERMPAKTASALGLMLRAFRPAGLPVVMAYDTQTPGHADPGLLAAADRVLELAPLTGHDVRALVEQRLGRPTEPEVAQAVTRSLGPLAGNPQAVLCVLDALVEDAGLLELDGRILLVGGQDCLRPTGTLAEVCRVACPGLPLDEEVLMRTVVFAHLTGAADFRLSDVQDMARWKPGHAAAVARTVDWLVTHRVLTIDGSGGLAFAVPAFAAALRATPPPLPDLPSAHARIVASALGRMGPAAGADHPRLAEHVVAAGELVEDADAARLLLTAAGAYAGTAPDRAVRAYLAALRRLPGDDPGRVGILQTAAVLAWRNADPAGLLALGEPLCATAAARPDAVPADLADPAATWGVAALYEHLWADGKGAEPWRVVRQLPGGAELAALGSRYGIGPVMPGPHRDAPARVPAQRRAAQPAGGPDVIAAHSAVCPPDAAMPSSAHLRLLAAVVSGGDALRAARDDLLPQALGDAALESMRIAAGYGDLAGAFAAVLSEVCRTGWGTVAERYHAMVDAYRAGRWEEALACARRIEAYVRGPGAAGPSVLARVLAAEIHCATGDQQRALAWLGQVPDTVVHPLGGWVRLGVRYRSGDPDEAFDGGWRDVRRARESGLLEGLERLLGRLFLYGGYEDRPEITHRAVSELEALYEESGSPRAGEVLLLARSVLRRAPDRVRQVLDLAWERGDLPLRLLCLDMGALADSEPELWLAAAIEEAHALGARHIERSPLGHRARAYGLTLSSPRRRAADEGAGELDLRLVEMVGGGATNRQIAVRLACSEKTVEQHLTRLFRQTGCRSRSELAAAWLDGRLAGLGLPADPRRR</sequence>
<evidence type="ECO:0000313" key="2">
    <source>
        <dbReference type="EMBL" id="SDO75755.1"/>
    </source>
</evidence>
<dbReference type="InterPro" id="IPR016032">
    <property type="entry name" value="Sig_transdc_resp-reg_C-effctor"/>
</dbReference>
<dbReference type="Pfam" id="PF00196">
    <property type="entry name" value="GerE"/>
    <property type="match status" value="1"/>
</dbReference>
<feature type="domain" description="HTH luxR-type" evidence="1">
    <location>
        <begin position="886"/>
        <end position="940"/>
    </location>
</feature>
<organism evidence="2 3">
    <name type="scientific">Actinacidiphila guanduensis</name>
    <dbReference type="NCBI Taxonomy" id="310781"/>
    <lineage>
        <taxon>Bacteria</taxon>
        <taxon>Bacillati</taxon>
        <taxon>Actinomycetota</taxon>
        <taxon>Actinomycetes</taxon>
        <taxon>Kitasatosporales</taxon>
        <taxon>Streptomycetaceae</taxon>
        <taxon>Actinacidiphila</taxon>
    </lineage>
</organism>
<dbReference type="OrthoDB" id="5164849at2"/>
<evidence type="ECO:0000313" key="3">
    <source>
        <dbReference type="Proteomes" id="UP000199341"/>
    </source>
</evidence>
<dbReference type="AlphaFoldDB" id="A0A1H0M5W0"/>
<gene>
    <name evidence="2" type="ORF">SAMN05216259_11277</name>
</gene>
<proteinExistence type="predicted"/>
<protein>
    <submittedName>
        <fullName evidence="2">Regulatory protein, luxR family</fullName>
    </submittedName>
</protein>
<dbReference type="InterPro" id="IPR036388">
    <property type="entry name" value="WH-like_DNA-bd_sf"/>
</dbReference>
<dbReference type="SUPFAM" id="SSF46894">
    <property type="entry name" value="C-terminal effector domain of the bipartite response regulators"/>
    <property type="match status" value="1"/>
</dbReference>
<accession>A0A1H0M5W0</accession>
<name>A0A1H0M5W0_9ACTN</name>
<dbReference type="Gene3D" id="1.10.10.10">
    <property type="entry name" value="Winged helix-like DNA-binding domain superfamily/Winged helix DNA-binding domain"/>
    <property type="match status" value="1"/>
</dbReference>
<dbReference type="InterPro" id="IPR000792">
    <property type="entry name" value="Tscrpt_reg_LuxR_C"/>
</dbReference>
<dbReference type="InterPro" id="IPR041664">
    <property type="entry name" value="AAA_16"/>
</dbReference>